<dbReference type="Pfam" id="PF01047">
    <property type="entry name" value="MarR"/>
    <property type="match status" value="1"/>
</dbReference>
<dbReference type="GO" id="GO:0008080">
    <property type="term" value="F:N-acetyltransferase activity"/>
    <property type="evidence" value="ECO:0007669"/>
    <property type="project" value="InterPro"/>
</dbReference>
<dbReference type="InterPro" id="IPR023187">
    <property type="entry name" value="Tscrpt_reg_MarR-type_CS"/>
</dbReference>
<dbReference type="CDD" id="cd04301">
    <property type="entry name" value="NAT_SF"/>
    <property type="match status" value="1"/>
</dbReference>
<protein>
    <submittedName>
        <fullName evidence="7">MarR family transcriptional regulator with acetyltransferase activity</fullName>
    </submittedName>
</protein>
<keyword evidence="8" id="KW-1185">Reference proteome</keyword>
<sequence length="318" mass="36016">MEQFGVLTLGSRLKRLSDYLFAQVQEIYGYCEIPISSTYFPILRLLQVEGGLSVTEMADRLHLSHPAVSKQISKMLSESLLEKIQDPHDQRRTMLTLSPMGKQAMEKVEPILLEMQQVLERMLSFSSDDFMTALVNLEQQVLTDSVASKVLDRLSAIKLVELQSEAHKRAFYDLNMHWLQRHFPEQINQHDLALLQSPMKWVTKYNGRIWLAVSQREGQESVLGCLAFRPHPGGVGEILKLAVADHCQGMGIAQRLLDHCLQVAHEQGMKVLCLETASCLLAAKSLYEKNGFVAKPVPFTSLYERADLYMEKVLGENS</sequence>
<dbReference type="InterPro" id="IPR050769">
    <property type="entry name" value="NAT_camello-type"/>
</dbReference>
<reference evidence="7 8" key="1">
    <citation type="submission" date="2018-06" db="EMBL/GenBank/DDBJ databases">
        <title>Genomic Encyclopedia of Type Strains, Phase III (KMG-III): the genomes of soil and plant-associated and newly described type strains.</title>
        <authorList>
            <person name="Whitman W."/>
        </authorList>
    </citation>
    <scope>NUCLEOTIDE SEQUENCE [LARGE SCALE GENOMIC DNA]</scope>
    <source>
        <strain evidence="7 8">CECT 7732</strain>
    </source>
</reference>
<dbReference type="InterPro" id="IPR036388">
    <property type="entry name" value="WH-like_DNA-bd_sf"/>
</dbReference>
<dbReference type="OrthoDB" id="1431064at2"/>
<dbReference type="PANTHER" id="PTHR13947:SF37">
    <property type="entry name" value="LD18367P"/>
    <property type="match status" value="1"/>
</dbReference>
<keyword evidence="3" id="KW-0238">DNA-binding</keyword>
<dbReference type="GO" id="GO:0003700">
    <property type="term" value="F:DNA-binding transcription factor activity"/>
    <property type="evidence" value="ECO:0007669"/>
    <property type="project" value="InterPro"/>
</dbReference>
<dbReference type="InterPro" id="IPR036390">
    <property type="entry name" value="WH_DNA-bd_sf"/>
</dbReference>
<dbReference type="Pfam" id="PF00583">
    <property type="entry name" value="Acetyltransf_1"/>
    <property type="match status" value="1"/>
</dbReference>
<dbReference type="Gene3D" id="3.40.630.30">
    <property type="match status" value="1"/>
</dbReference>
<proteinExistence type="predicted"/>
<evidence type="ECO:0000256" key="1">
    <source>
        <dbReference type="ARBA" id="ARBA00022679"/>
    </source>
</evidence>
<dbReference type="SMART" id="SM00347">
    <property type="entry name" value="HTH_MARR"/>
    <property type="match status" value="1"/>
</dbReference>
<dbReference type="InterPro" id="IPR000182">
    <property type="entry name" value="GNAT_dom"/>
</dbReference>
<dbReference type="GO" id="GO:0003677">
    <property type="term" value="F:DNA binding"/>
    <property type="evidence" value="ECO:0007669"/>
    <property type="project" value="UniProtKB-KW"/>
</dbReference>
<dbReference type="InterPro" id="IPR000835">
    <property type="entry name" value="HTH_MarR-typ"/>
</dbReference>
<evidence type="ECO:0000259" key="6">
    <source>
        <dbReference type="PROSITE" id="PS51186"/>
    </source>
</evidence>
<dbReference type="RefSeq" id="WP_113874718.1">
    <property type="nucleotide sequence ID" value="NZ_QNRF01000005.1"/>
</dbReference>
<dbReference type="EMBL" id="QNRF01000005">
    <property type="protein sequence ID" value="RBO82767.1"/>
    <property type="molecule type" value="Genomic_DNA"/>
</dbReference>
<dbReference type="SUPFAM" id="SSF55729">
    <property type="entry name" value="Acyl-CoA N-acyltransferases (Nat)"/>
    <property type="match status" value="1"/>
</dbReference>
<evidence type="ECO:0000313" key="8">
    <source>
        <dbReference type="Proteomes" id="UP000252086"/>
    </source>
</evidence>
<dbReference type="PROSITE" id="PS50995">
    <property type="entry name" value="HTH_MARR_2"/>
    <property type="match status" value="1"/>
</dbReference>
<dbReference type="Proteomes" id="UP000252086">
    <property type="component" value="Unassembled WGS sequence"/>
</dbReference>
<dbReference type="PROSITE" id="PS51186">
    <property type="entry name" value="GNAT"/>
    <property type="match status" value="1"/>
</dbReference>
<keyword evidence="1 7" id="KW-0808">Transferase</keyword>
<dbReference type="PANTHER" id="PTHR13947">
    <property type="entry name" value="GNAT FAMILY N-ACETYLTRANSFERASE"/>
    <property type="match status" value="1"/>
</dbReference>
<feature type="domain" description="HTH marR-type" evidence="5">
    <location>
        <begin position="6"/>
        <end position="143"/>
    </location>
</feature>
<dbReference type="SUPFAM" id="SSF46785">
    <property type="entry name" value="Winged helix' DNA-binding domain"/>
    <property type="match status" value="1"/>
</dbReference>
<dbReference type="InterPro" id="IPR011991">
    <property type="entry name" value="ArsR-like_HTH"/>
</dbReference>
<evidence type="ECO:0000256" key="3">
    <source>
        <dbReference type="ARBA" id="ARBA00023125"/>
    </source>
</evidence>
<keyword evidence="2" id="KW-0805">Transcription regulation</keyword>
<dbReference type="InterPro" id="IPR016181">
    <property type="entry name" value="Acyl_CoA_acyltransferase"/>
</dbReference>
<evidence type="ECO:0000256" key="2">
    <source>
        <dbReference type="ARBA" id="ARBA00023015"/>
    </source>
</evidence>
<evidence type="ECO:0000313" key="7">
    <source>
        <dbReference type="EMBL" id="RBO82767.1"/>
    </source>
</evidence>
<keyword evidence="4" id="KW-0804">Transcription</keyword>
<dbReference type="AlphaFoldDB" id="A0A366CY51"/>
<gene>
    <name evidence="7" type="ORF">DFP76_105240</name>
</gene>
<accession>A0A366CY51</accession>
<name>A0A366CY51_9GAMM</name>
<dbReference type="CDD" id="cd00090">
    <property type="entry name" value="HTH_ARSR"/>
    <property type="match status" value="1"/>
</dbReference>
<evidence type="ECO:0000256" key="4">
    <source>
        <dbReference type="ARBA" id="ARBA00023163"/>
    </source>
</evidence>
<dbReference type="Gene3D" id="1.10.10.10">
    <property type="entry name" value="Winged helix-like DNA-binding domain superfamily/Winged helix DNA-binding domain"/>
    <property type="match status" value="1"/>
</dbReference>
<comment type="caution">
    <text evidence="7">The sequence shown here is derived from an EMBL/GenBank/DDBJ whole genome shotgun (WGS) entry which is preliminary data.</text>
</comment>
<dbReference type="PROSITE" id="PS01117">
    <property type="entry name" value="HTH_MARR_1"/>
    <property type="match status" value="1"/>
</dbReference>
<evidence type="ECO:0000259" key="5">
    <source>
        <dbReference type="PROSITE" id="PS50995"/>
    </source>
</evidence>
<organism evidence="7 8">
    <name type="scientific">Marinomonas aquiplantarum</name>
    <dbReference type="NCBI Taxonomy" id="491951"/>
    <lineage>
        <taxon>Bacteria</taxon>
        <taxon>Pseudomonadati</taxon>
        <taxon>Pseudomonadota</taxon>
        <taxon>Gammaproteobacteria</taxon>
        <taxon>Oceanospirillales</taxon>
        <taxon>Oceanospirillaceae</taxon>
        <taxon>Marinomonas</taxon>
    </lineage>
</organism>
<feature type="domain" description="N-acetyltransferase" evidence="6">
    <location>
        <begin position="169"/>
        <end position="315"/>
    </location>
</feature>